<dbReference type="PANTHER" id="PTHR43133">
    <property type="entry name" value="RNA POLYMERASE ECF-TYPE SIGMA FACTO"/>
    <property type="match status" value="1"/>
</dbReference>
<dbReference type="InterPro" id="IPR007627">
    <property type="entry name" value="RNA_pol_sigma70_r2"/>
</dbReference>
<proteinExistence type="predicted"/>
<keyword evidence="7" id="KW-1185">Reference proteome</keyword>
<keyword evidence="2" id="KW-0731">Sigma factor</keyword>
<comment type="caution">
    <text evidence="6">The sequence shown here is derived from an EMBL/GenBank/DDBJ whole genome shotgun (WGS) entry which is preliminary data.</text>
</comment>
<name>A0ABV7ZVE1_9GAMM</name>
<dbReference type="InterPro" id="IPR039425">
    <property type="entry name" value="RNA_pol_sigma-70-like"/>
</dbReference>
<organism evidence="6 7">
    <name type="scientific">Saccharospirillum mangrovi</name>
    <dbReference type="NCBI Taxonomy" id="2161747"/>
    <lineage>
        <taxon>Bacteria</taxon>
        <taxon>Pseudomonadati</taxon>
        <taxon>Pseudomonadota</taxon>
        <taxon>Gammaproteobacteria</taxon>
        <taxon>Oceanospirillales</taxon>
        <taxon>Saccharospirillaceae</taxon>
        <taxon>Saccharospirillum</taxon>
    </lineage>
</organism>
<evidence type="ECO:0000256" key="1">
    <source>
        <dbReference type="ARBA" id="ARBA00023015"/>
    </source>
</evidence>
<protein>
    <submittedName>
        <fullName evidence="6">RNA polymerase sigma factor</fullName>
    </submittedName>
</protein>
<sequence>MRPSQYTQLCSIAHRITHDAGDAEDVVQEAFLAAFLTGLTDFEAVETRNWLVGTVKNKARMARRGTVRREGRESQWLMTQADAFTDEYHELAELLETLTPPLKAVAALALSGHNRREIAYLLNLTDAALRQRILALKRHILAEGIAMPAELPGLVLGVAYGRLRGALLSKLFQRGGVLASHDPDGHLFVISGSQKGTRRQLEGE</sequence>
<dbReference type="InterPro" id="IPR013325">
    <property type="entry name" value="RNA_pol_sigma_r2"/>
</dbReference>
<keyword evidence="1" id="KW-0805">Transcription regulation</keyword>
<evidence type="ECO:0000256" key="2">
    <source>
        <dbReference type="ARBA" id="ARBA00023082"/>
    </source>
</evidence>
<dbReference type="SUPFAM" id="SSF88946">
    <property type="entry name" value="Sigma2 domain of RNA polymerase sigma factors"/>
    <property type="match status" value="1"/>
</dbReference>
<accession>A0ABV7ZVE1</accession>
<evidence type="ECO:0000259" key="5">
    <source>
        <dbReference type="Pfam" id="PF04542"/>
    </source>
</evidence>
<dbReference type="Proteomes" id="UP001595617">
    <property type="component" value="Unassembled WGS sequence"/>
</dbReference>
<dbReference type="Gene3D" id="1.10.1740.10">
    <property type="match status" value="1"/>
</dbReference>
<reference evidence="7" key="1">
    <citation type="journal article" date="2019" name="Int. J. Syst. Evol. Microbiol.">
        <title>The Global Catalogue of Microorganisms (GCM) 10K type strain sequencing project: providing services to taxonomists for standard genome sequencing and annotation.</title>
        <authorList>
            <consortium name="The Broad Institute Genomics Platform"/>
            <consortium name="The Broad Institute Genome Sequencing Center for Infectious Disease"/>
            <person name="Wu L."/>
            <person name="Ma J."/>
        </authorList>
    </citation>
    <scope>NUCLEOTIDE SEQUENCE [LARGE SCALE GENOMIC DNA]</scope>
    <source>
        <strain evidence="7">IBRC 10765</strain>
    </source>
</reference>
<feature type="domain" description="RNA polymerase sigma-70 region 2" evidence="5">
    <location>
        <begin position="7"/>
        <end position="66"/>
    </location>
</feature>
<evidence type="ECO:0000256" key="3">
    <source>
        <dbReference type="ARBA" id="ARBA00023125"/>
    </source>
</evidence>
<keyword evidence="4" id="KW-0804">Transcription</keyword>
<evidence type="ECO:0000313" key="6">
    <source>
        <dbReference type="EMBL" id="MFC3851387.1"/>
    </source>
</evidence>
<evidence type="ECO:0000313" key="7">
    <source>
        <dbReference type="Proteomes" id="UP001595617"/>
    </source>
</evidence>
<evidence type="ECO:0000256" key="4">
    <source>
        <dbReference type="ARBA" id="ARBA00023163"/>
    </source>
</evidence>
<dbReference type="EMBL" id="JBHRYR010000002">
    <property type="protein sequence ID" value="MFC3851387.1"/>
    <property type="molecule type" value="Genomic_DNA"/>
</dbReference>
<gene>
    <name evidence="6" type="ORF">ACFOOG_00965</name>
</gene>
<dbReference type="Pfam" id="PF04542">
    <property type="entry name" value="Sigma70_r2"/>
    <property type="match status" value="1"/>
</dbReference>
<keyword evidence="3" id="KW-0238">DNA-binding</keyword>
<dbReference type="PANTHER" id="PTHR43133:SF8">
    <property type="entry name" value="RNA POLYMERASE SIGMA FACTOR HI_1459-RELATED"/>
    <property type="match status" value="1"/>
</dbReference>
<dbReference type="RefSeq" id="WP_380692535.1">
    <property type="nucleotide sequence ID" value="NZ_JBHRYR010000002.1"/>
</dbReference>